<dbReference type="EMBL" id="FNRQ01000015">
    <property type="protein sequence ID" value="SEB24755.1"/>
    <property type="molecule type" value="Genomic_DNA"/>
</dbReference>
<dbReference type="AlphaFoldDB" id="A0A1H4HSP3"/>
<dbReference type="STRING" id="83784.SAMN05192564_1159"/>
<keyword evidence="2" id="KW-1185">Reference proteome</keyword>
<sequence length="71" mass="8120">MIHIHKSGHAHVLTRARDFYQAAKWLVTNAPAFGGGAFEIWRYEKRGKNVTQELEAEFDTDVTFDADLDLL</sequence>
<dbReference type="RefSeq" id="WP_090538166.1">
    <property type="nucleotide sequence ID" value="NZ_FNRQ01000015.1"/>
</dbReference>
<organism evidence="1 2">
    <name type="scientific">Paraburkholderia sartisoli</name>
    <dbReference type="NCBI Taxonomy" id="83784"/>
    <lineage>
        <taxon>Bacteria</taxon>
        <taxon>Pseudomonadati</taxon>
        <taxon>Pseudomonadota</taxon>
        <taxon>Betaproteobacteria</taxon>
        <taxon>Burkholderiales</taxon>
        <taxon>Burkholderiaceae</taxon>
        <taxon>Paraburkholderia</taxon>
    </lineage>
</organism>
<evidence type="ECO:0000313" key="2">
    <source>
        <dbReference type="Proteomes" id="UP000198638"/>
    </source>
</evidence>
<name>A0A1H4HSP3_9BURK</name>
<accession>A0A1H4HSP3</accession>
<protein>
    <submittedName>
        <fullName evidence="1">Uncharacterized protein</fullName>
    </submittedName>
</protein>
<evidence type="ECO:0000313" key="1">
    <source>
        <dbReference type="EMBL" id="SEB24755.1"/>
    </source>
</evidence>
<dbReference type="Proteomes" id="UP000198638">
    <property type="component" value="Unassembled WGS sequence"/>
</dbReference>
<dbReference type="OrthoDB" id="9103955at2"/>
<proteinExistence type="predicted"/>
<reference evidence="2" key="1">
    <citation type="submission" date="2016-10" db="EMBL/GenBank/DDBJ databases">
        <authorList>
            <person name="Varghese N."/>
            <person name="Submissions S."/>
        </authorList>
    </citation>
    <scope>NUCLEOTIDE SEQUENCE [LARGE SCALE GENOMIC DNA]</scope>
    <source>
        <strain evidence="2">LMG 24000</strain>
    </source>
</reference>
<gene>
    <name evidence="1" type="ORF">SAMN05192564_1159</name>
</gene>